<organism evidence="12 13">
    <name type="scientific">Ramalina farinacea</name>
    <dbReference type="NCBI Taxonomy" id="258253"/>
    <lineage>
        <taxon>Eukaryota</taxon>
        <taxon>Fungi</taxon>
        <taxon>Dikarya</taxon>
        <taxon>Ascomycota</taxon>
        <taxon>Pezizomycotina</taxon>
        <taxon>Lecanoromycetes</taxon>
        <taxon>OSLEUM clade</taxon>
        <taxon>Lecanoromycetidae</taxon>
        <taxon>Lecanorales</taxon>
        <taxon>Lecanorineae</taxon>
        <taxon>Ramalinaceae</taxon>
        <taxon>Ramalina</taxon>
    </lineage>
</organism>
<feature type="compositionally biased region" description="Low complexity" evidence="10">
    <location>
        <begin position="85"/>
        <end position="105"/>
    </location>
</feature>
<dbReference type="GO" id="GO:0008270">
    <property type="term" value="F:zinc ion binding"/>
    <property type="evidence" value="ECO:0007669"/>
    <property type="project" value="UniProtKB-KW"/>
</dbReference>
<dbReference type="GO" id="GO:0045944">
    <property type="term" value="P:positive regulation of transcription by RNA polymerase II"/>
    <property type="evidence" value="ECO:0007669"/>
    <property type="project" value="TreeGrafter"/>
</dbReference>
<dbReference type="FunFam" id="3.30.50.10:FF:000007">
    <property type="entry name" value="Nitrogen regulatory AreA, N-terminal"/>
    <property type="match status" value="1"/>
</dbReference>
<reference evidence="12" key="1">
    <citation type="journal article" date="2023" name="Genome Biol. Evol.">
        <title>First Whole Genome Sequence and Flow Cytometry Genome Size Data for the Lichen-Forming Fungus Ramalina farinacea (Ascomycota).</title>
        <authorList>
            <person name="Llewellyn T."/>
            <person name="Mian S."/>
            <person name="Hill R."/>
            <person name="Leitch I.J."/>
            <person name="Gaya E."/>
        </authorList>
    </citation>
    <scope>NUCLEOTIDE SEQUENCE</scope>
    <source>
        <strain evidence="12">LIQ254RAFAR</strain>
    </source>
</reference>
<dbReference type="InterPro" id="IPR039355">
    <property type="entry name" value="Transcription_factor_GATA"/>
</dbReference>
<dbReference type="PANTHER" id="PTHR10071">
    <property type="entry name" value="TRANSCRIPTION FACTOR GATA FAMILY MEMBER"/>
    <property type="match status" value="1"/>
</dbReference>
<comment type="subcellular location">
    <subcellularLocation>
        <location evidence="1">Nucleus</location>
    </subcellularLocation>
</comment>
<dbReference type="Gene3D" id="3.30.50.10">
    <property type="entry name" value="Erythroid Transcription Factor GATA-1, subunit A"/>
    <property type="match status" value="1"/>
</dbReference>
<dbReference type="InterPro" id="IPR056998">
    <property type="entry name" value="Asd-4/GZF3_helical"/>
</dbReference>
<evidence type="ECO:0000256" key="2">
    <source>
        <dbReference type="ARBA" id="ARBA00022723"/>
    </source>
</evidence>
<evidence type="ECO:0000256" key="4">
    <source>
        <dbReference type="ARBA" id="ARBA00022833"/>
    </source>
</evidence>
<keyword evidence="3 9" id="KW-0863">Zinc-finger</keyword>
<keyword evidence="2" id="KW-0479">Metal-binding</keyword>
<feature type="region of interest" description="Disordered" evidence="10">
    <location>
        <begin position="147"/>
        <end position="175"/>
    </location>
</feature>
<dbReference type="CDD" id="cd00202">
    <property type="entry name" value="ZnF_GATA"/>
    <property type="match status" value="1"/>
</dbReference>
<dbReference type="GO" id="GO:0000978">
    <property type="term" value="F:RNA polymerase II cis-regulatory region sequence-specific DNA binding"/>
    <property type="evidence" value="ECO:0007669"/>
    <property type="project" value="TreeGrafter"/>
</dbReference>
<dbReference type="GO" id="GO:0005634">
    <property type="term" value="C:nucleus"/>
    <property type="evidence" value="ECO:0007669"/>
    <property type="project" value="UniProtKB-SubCell"/>
</dbReference>
<feature type="region of interest" description="Disordered" evidence="10">
    <location>
        <begin position="80"/>
        <end position="122"/>
    </location>
</feature>
<dbReference type="InterPro" id="IPR013088">
    <property type="entry name" value="Znf_NHR/GATA"/>
</dbReference>
<evidence type="ECO:0000256" key="6">
    <source>
        <dbReference type="ARBA" id="ARBA00023063"/>
    </source>
</evidence>
<dbReference type="InterPro" id="IPR000679">
    <property type="entry name" value="Znf_GATA"/>
</dbReference>
<keyword evidence="4" id="KW-0862">Zinc</keyword>
<keyword evidence="6" id="KW-0534">Nitrate assimilation</keyword>
<dbReference type="GO" id="GO:0000122">
    <property type="term" value="P:negative regulation of transcription by RNA polymerase II"/>
    <property type="evidence" value="ECO:0007669"/>
    <property type="project" value="TreeGrafter"/>
</dbReference>
<keyword evidence="5" id="KW-0805">Transcription regulation</keyword>
<dbReference type="EMBL" id="JAPUFD010000001">
    <property type="protein sequence ID" value="MDI1485292.1"/>
    <property type="molecule type" value="Genomic_DNA"/>
</dbReference>
<dbReference type="Proteomes" id="UP001161017">
    <property type="component" value="Unassembled WGS sequence"/>
</dbReference>
<evidence type="ECO:0000259" key="11">
    <source>
        <dbReference type="PROSITE" id="PS50114"/>
    </source>
</evidence>
<evidence type="ECO:0000256" key="9">
    <source>
        <dbReference type="PROSITE-ProRule" id="PRU00094"/>
    </source>
</evidence>
<proteinExistence type="predicted"/>
<gene>
    <name evidence="12" type="primary">GZF3</name>
    <name evidence="12" type="ORF">OHK93_000429</name>
</gene>
<sequence>MATVANGIQQPVCQNCTTSTTPLWRRDESGAVLCNACGLFLKLHGTSRPISLKTDIIKSRNRVKTAGQQGQKRKSLFENGLPASQTPQTHPQINHQQQPQQTNPNGSQRSGSPLSRALTPGLNHLSNIAPQHMFDGVSLSDHAFQSPALPNIPLRQPSPGSSSSNADRHLEPPQTYDGLLQANSALKTRVNELEVINGLYQGHVRQYQQDQQPPAPQAEMIPQDSSDEASLRQLLQQSQQREEDLNRRLEELERELAEARGEEPPAAKRARTSAEEGGPSIQTRPSL</sequence>
<dbReference type="SMART" id="SM00401">
    <property type="entry name" value="ZnF_GATA"/>
    <property type="match status" value="1"/>
</dbReference>
<dbReference type="SUPFAM" id="SSF57716">
    <property type="entry name" value="Glucocorticoid receptor-like (DNA-binding domain)"/>
    <property type="match status" value="1"/>
</dbReference>
<evidence type="ECO:0000313" key="12">
    <source>
        <dbReference type="EMBL" id="MDI1485292.1"/>
    </source>
</evidence>
<protein>
    <submittedName>
        <fullName evidence="12">GATA zinc finger protein 3</fullName>
    </submittedName>
</protein>
<dbReference type="PROSITE" id="PS50114">
    <property type="entry name" value="GATA_ZN_FINGER_2"/>
    <property type="match status" value="1"/>
</dbReference>
<dbReference type="PRINTS" id="PR00619">
    <property type="entry name" value="GATAZNFINGER"/>
</dbReference>
<feature type="region of interest" description="Disordered" evidence="10">
    <location>
        <begin position="207"/>
        <end position="287"/>
    </location>
</feature>
<keyword evidence="13" id="KW-1185">Reference proteome</keyword>
<evidence type="ECO:0000256" key="7">
    <source>
        <dbReference type="ARBA" id="ARBA00023163"/>
    </source>
</evidence>
<evidence type="ECO:0000256" key="8">
    <source>
        <dbReference type="ARBA" id="ARBA00023242"/>
    </source>
</evidence>
<keyword evidence="7" id="KW-0804">Transcription</keyword>
<name>A0AA43QEU6_9LECA</name>
<comment type="caution">
    <text evidence="12">The sequence shown here is derived from an EMBL/GenBank/DDBJ whole genome shotgun (WGS) entry which is preliminary data.</text>
</comment>
<evidence type="ECO:0000256" key="5">
    <source>
        <dbReference type="ARBA" id="ARBA00023015"/>
    </source>
</evidence>
<keyword evidence="8" id="KW-0539">Nucleus</keyword>
<dbReference type="GO" id="GO:0000981">
    <property type="term" value="F:DNA-binding transcription factor activity, RNA polymerase II-specific"/>
    <property type="evidence" value="ECO:0007669"/>
    <property type="project" value="TreeGrafter"/>
</dbReference>
<evidence type="ECO:0000313" key="13">
    <source>
        <dbReference type="Proteomes" id="UP001161017"/>
    </source>
</evidence>
<feature type="domain" description="GATA-type" evidence="11">
    <location>
        <begin position="13"/>
        <end position="60"/>
    </location>
</feature>
<evidence type="ECO:0000256" key="10">
    <source>
        <dbReference type="SAM" id="MobiDB-lite"/>
    </source>
</evidence>
<accession>A0AA43QEU6</accession>
<feature type="compositionally biased region" description="Basic and acidic residues" evidence="10">
    <location>
        <begin position="240"/>
        <end position="266"/>
    </location>
</feature>
<dbReference type="PROSITE" id="PS00344">
    <property type="entry name" value="GATA_ZN_FINGER_1"/>
    <property type="match status" value="1"/>
</dbReference>
<dbReference type="AlphaFoldDB" id="A0AA43QEU6"/>
<dbReference type="Pfam" id="PF00320">
    <property type="entry name" value="GATA"/>
    <property type="match status" value="1"/>
</dbReference>
<dbReference type="Pfam" id="PF25026">
    <property type="entry name" value="Asd-4"/>
    <property type="match status" value="1"/>
</dbReference>
<dbReference type="PANTHER" id="PTHR10071:SF281">
    <property type="entry name" value="BOX A-BINDING FACTOR-RELATED"/>
    <property type="match status" value="1"/>
</dbReference>
<evidence type="ECO:0000256" key="1">
    <source>
        <dbReference type="ARBA" id="ARBA00004123"/>
    </source>
</evidence>
<evidence type="ECO:0000256" key="3">
    <source>
        <dbReference type="ARBA" id="ARBA00022771"/>
    </source>
</evidence>